<evidence type="ECO:0000313" key="1">
    <source>
        <dbReference type="EMBL" id="NKQ59066.1"/>
    </source>
</evidence>
<dbReference type="EMBL" id="JAAXLS010000076">
    <property type="protein sequence ID" value="NKQ59066.1"/>
    <property type="molecule type" value="Genomic_DNA"/>
</dbReference>
<reference evidence="1 2" key="1">
    <citation type="submission" date="2020-04" db="EMBL/GenBank/DDBJ databases">
        <title>Novel species.</title>
        <authorList>
            <person name="Teo W.F.A."/>
            <person name="Lipun K."/>
            <person name="Srisuk N."/>
            <person name="Duangmal K."/>
        </authorList>
    </citation>
    <scope>NUCLEOTIDE SEQUENCE [LARGE SCALE GENOMIC DNA]</scope>
    <source>
        <strain evidence="1 2">K13G38</strain>
    </source>
</reference>
<proteinExistence type="predicted"/>
<evidence type="ECO:0008006" key="3">
    <source>
        <dbReference type="Google" id="ProtNLM"/>
    </source>
</evidence>
<sequence>MSGDLTEVIAAWIAGQPAQRFEVADLLRCATTNDPSLVGDPLGRDKIARALRTLADDGRVVLPKSQSGWDDRTRPPLPRWIRKPTAPREVKATPTGRVWPDVLAAAAAIASRPDELDLLERIASWLRANPDPERVPLEERALEVFGDEKALNVLLTKRLFTSRALTLEILVCHQPPLLFPSQYVHGIGYPRLLVAENNATFQSLLTLARSLDPASRPAMHLGWGIGNQFPVGVGAVELLEPPPQALFYFGDLDVAGLRTAAQAAETATELGLPQLRPAATLYRWLLDHGTLRPDRSSRGAVDVASLIRWLPEELHDEVSRVLRGRTRIAQESLGLKALRAAPGLLSAAVWLAPSEKGD</sequence>
<gene>
    <name evidence="1" type="ORF">HFP15_40110</name>
</gene>
<keyword evidence="2" id="KW-1185">Reference proteome</keyword>
<evidence type="ECO:0000313" key="2">
    <source>
        <dbReference type="Proteomes" id="UP000715441"/>
    </source>
</evidence>
<accession>A0ABX1JIK2</accession>
<organism evidence="1 2">
    <name type="scientific">Amycolatopsis acididurans</name>
    <dbReference type="NCBI Taxonomy" id="2724524"/>
    <lineage>
        <taxon>Bacteria</taxon>
        <taxon>Bacillati</taxon>
        <taxon>Actinomycetota</taxon>
        <taxon>Actinomycetes</taxon>
        <taxon>Pseudonocardiales</taxon>
        <taxon>Pseudonocardiaceae</taxon>
        <taxon>Amycolatopsis</taxon>
    </lineage>
</organism>
<dbReference type="RefSeq" id="WP_168523491.1">
    <property type="nucleotide sequence ID" value="NZ_JAAXLS010000076.1"/>
</dbReference>
<comment type="caution">
    <text evidence="1">The sequence shown here is derived from an EMBL/GenBank/DDBJ whole genome shotgun (WGS) entry which is preliminary data.</text>
</comment>
<protein>
    <recommendedName>
        <fullName evidence="3">Wadjet protein JetD C-terminal domain-containing protein</fullName>
    </recommendedName>
</protein>
<name>A0ABX1JIK2_9PSEU</name>
<dbReference type="Proteomes" id="UP000715441">
    <property type="component" value="Unassembled WGS sequence"/>
</dbReference>